<reference evidence="2" key="1">
    <citation type="submission" date="2021-03" db="EMBL/GenBank/DDBJ databases">
        <title>Assistant Professor.</title>
        <authorList>
            <person name="Huq M.A."/>
        </authorList>
    </citation>
    <scope>NUCLEOTIDE SEQUENCE [LARGE SCALE GENOMIC DNA]</scope>
    <source>
        <strain evidence="2">MAH-28</strain>
    </source>
</reference>
<dbReference type="RefSeq" id="WP_209148105.1">
    <property type="nucleotide sequence ID" value="NZ_JAGHKP010000004.1"/>
</dbReference>
<dbReference type="InterPro" id="IPR036890">
    <property type="entry name" value="HATPase_C_sf"/>
</dbReference>
<dbReference type="GO" id="GO:0005524">
    <property type="term" value="F:ATP binding"/>
    <property type="evidence" value="ECO:0007669"/>
    <property type="project" value="UniProtKB-KW"/>
</dbReference>
<comment type="caution">
    <text evidence="1">The sequence shown here is derived from an EMBL/GenBank/DDBJ whole genome shotgun (WGS) entry which is preliminary data.</text>
</comment>
<sequence length="616" mass="72024">MSENLTLKFDPNTIEHLGISLYSKLPSVLSELVSNSWDADADKVYITFYDREGSKEIVYEDDGTGMSFDELNEKFLLIGRNRRKENSDSKTAKDRFVIGKKGLGKLSVFGICDIIEVKSVKGGILNHFKMNLEDIKNSNTGTYNPELLVSKNTSTTQKNGTTLYLKSIRRKSGFNLSDIAVSLSKKFMIFDVLKLTMFLNEANETIVTNEMKFNSFEEQFRWNFPNSLDEVYRYKDQVKGFILTTLTPIKDTDMSGIYLVSRGKIVNTASFYGLRDNDQFHSYVTGYLDVDFIDEFDEDVISTDRHSLNWENDQTKELQAFLQNVIKKIGNEWKRKRSEAKREDIKKETSLDIAEWQQTLPTFERELSDKIFNPILSNPRIEADKSSEIIKNVMDKFDNRTFKEYAEKIAEISSEEQLPEFLKLIEDWKAIEARQFRDISISRVEVIKQFEEYLRTDTREVPTLHNFLKKFSWLLDPRILEFKDEVYYSLLLKEHFPDEKLSETNRRIDFLCSNALGEILYVIEIKRSSFEVDENALEQAYDYQSFLKEKYSTQSGFSKVVCFVVGGSKANSRKFRDKEQTYMKSGEVFVKTYIELLEQSKEYHKEFIETYNQYSK</sequence>
<evidence type="ECO:0000313" key="1">
    <source>
        <dbReference type="EMBL" id="MBO9154996.1"/>
    </source>
</evidence>
<dbReference type="EMBL" id="JAGHKP010000004">
    <property type="protein sequence ID" value="MBO9154996.1"/>
    <property type="molecule type" value="Genomic_DNA"/>
</dbReference>
<keyword evidence="1" id="KW-0067">ATP-binding</keyword>
<proteinExistence type="predicted"/>
<dbReference type="Gene3D" id="3.30.565.10">
    <property type="entry name" value="Histidine kinase-like ATPase, C-terminal domain"/>
    <property type="match status" value="1"/>
</dbReference>
<dbReference type="Pfam" id="PF13589">
    <property type="entry name" value="HATPase_c_3"/>
    <property type="match status" value="1"/>
</dbReference>
<keyword evidence="1" id="KW-0547">Nucleotide-binding</keyword>
<evidence type="ECO:0000313" key="2">
    <source>
        <dbReference type="Proteomes" id="UP000679126"/>
    </source>
</evidence>
<protein>
    <submittedName>
        <fullName evidence="1">ATP-binding protein</fullName>
    </submittedName>
</protein>
<organism evidence="1 2">
    <name type="scientific">Chitinophaga chungangae</name>
    <dbReference type="NCBI Taxonomy" id="2821488"/>
    <lineage>
        <taxon>Bacteria</taxon>
        <taxon>Pseudomonadati</taxon>
        <taxon>Bacteroidota</taxon>
        <taxon>Chitinophagia</taxon>
        <taxon>Chitinophagales</taxon>
        <taxon>Chitinophagaceae</taxon>
        <taxon>Chitinophaga</taxon>
    </lineage>
</organism>
<dbReference type="SUPFAM" id="SSF55874">
    <property type="entry name" value="ATPase domain of HSP90 chaperone/DNA topoisomerase II/histidine kinase"/>
    <property type="match status" value="1"/>
</dbReference>
<name>A0ABS3YJY1_9BACT</name>
<keyword evidence="2" id="KW-1185">Reference proteome</keyword>
<dbReference type="Proteomes" id="UP000679126">
    <property type="component" value="Unassembled WGS sequence"/>
</dbReference>
<gene>
    <name evidence="1" type="ORF">J7I43_22400</name>
</gene>
<accession>A0ABS3YJY1</accession>